<feature type="domain" description="C2H2-type" evidence="11">
    <location>
        <begin position="35"/>
        <end position="62"/>
    </location>
</feature>
<dbReference type="Pfam" id="PF13894">
    <property type="entry name" value="zf-C2H2_4"/>
    <property type="match status" value="1"/>
</dbReference>
<keyword evidence="3" id="KW-0677">Repeat</keyword>
<dbReference type="FunFam" id="3.30.160.60:FF:000646">
    <property type="entry name" value="Myeloid zinc finger 1"/>
    <property type="match status" value="1"/>
</dbReference>
<dbReference type="PROSITE" id="PS50157">
    <property type="entry name" value="ZINC_FINGER_C2H2_2"/>
    <property type="match status" value="6"/>
</dbReference>
<dbReference type="GO" id="GO:0000977">
    <property type="term" value="F:RNA polymerase II transcription regulatory region sequence-specific DNA binding"/>
    <property type="evidence" value="ECO:0007669"/>
    <property type="project" value="TreeGrafter"/>
</dbReference>
<accession>A0A1D2M1Q9</accession>
<evidence type="ECO:0000256" key="5">
    <source>
        <dbReference type="ARBA" id="ARBA00022833"/>
    </source>
</evidence>
<reference evidence="12 13" key="1">
    <citation type="journal article" date="2016" name="Genome Biol. Evol.">
        <title>Gene Family Evolution Reflects Adaptation to Soil Environmental Stressors in the Genome of the Collembolan Orchesella cincta.</title>
        <authorList>
            <person name="Faddeeva-Vakhrusheva A."/>
            <person name="Derks M.F."/>
            <person name="Anvar S.Y."/>
            <person name="Agamennone V."/>
            <person name="Suring W."/>
            <person name="Smit S."/>
            <person name="van Straalen N.M."/>
            <person name="Roelofs D."/>
        </authorList>
    </citation>
    <scope>NUCLEOTIDE SEQUENCE [LARGE SCALE GENOMIC DNA]</scope>
    <source>
        <tissue evidence="12">Mixed pool</tissue>
    </source>
</reference>
<evidence type="ECO:0000313" key="12">
    <source>
        <dbReference type="EMBL" id="ODM86906.1"/>
    </source>
</evidence>
<dbReference type="InterPro" id="IPR013087">
    <property type="entry name" value="Znf_C2H2_type"/>
</dbReference>
<feature type="non-terminal residue" evidence="12">
    <location>
        <position position="214"/>
    </location>
</feature>
<dbReference type="SMART" id="SM00355">
    <property type="entry name" value="ZnF_C2H2"/>
    <property type="match status" value="7"/>
</dbReference>
<dbReference type="FunFam" id="3.30.160.60:FF:000065">
    <property type="entry name" value="B-cell CLL/lymphoma 6, member B"/>
    <property type="match status" value="1"/>
</dbReference>
<dbReference type="GO" id="GO:0005634">
    <property type="term" value="C:nucleus"/>
    <property type="evidence" value="ECO:0007669"/>
    <property type="project" value="UniProtKB-SubCell"/>
</dbReference>
<feature type="domain" description="C2H2-type" evidence="11">
    <location>
        <begin position="7"/>
        <end position="34"/>
    </location>
</feature>
<feature type="domain" description="C2H2-type" evidence="11">
    <location>
        <begin position="89"/>
        <end position="116"/>
    </location>
</feature>
<evidence type="ECO:0000313" key="13">
    <source>
        <dbReference type="Proteomes" id="UP000094527"/>
    </source>
</evidence>
<comment type="subcellular location">
    <subcellularLocation>
        <location evidence="1">Nucleus</location>
    </subcellularLocation>
</comment>
<keyword evidence="4 10" id="KW-0863">Zinc-finger</keyword>
<dbReference type="EMBL" id="LJIJ01006818">
    <property type="protein sequence ID" value="ODM86906.1"/>
    <property type="molecule type" value="Genomic_DNA"/>
</dbReference>
<name>A0A1D2M1Q9_ORCCI</name>
<dbReference type="Gene3D" id="3.30.160.60">
    <property type="entry name" value="Classic Zinc Finger"/>
    <property type="match status" value="5"/>
</dbReference>
<evidence type="ECO:0000256" key="3">
    <source>
        <dbReference type="ARBA" id="ARBA00022737"/>
    </source>
</evidence>
<dbReference type="InterPro" id="IPR050717">
    <property type="entry name" value="C2H2-ZF_Transcription_Reg"/>
</dbReference>
<evidence type="ECO:0000256" key="4">
    <source>
        <dbReference type="ARBA" id="ARBA00022771"/>
    </source>
</evidence>
<evidence type="ECO:0000256" key="9">
    <source>
        <dbReference type="ARBA" id="ARBA00023242"/>
    </source>
</evidence>
<dbReference type="STRING" id="48709.A0A1D2M1Q9"/>
<evidence type="ECO:0000259" key="11">
    <source>
        <dbReference type="PROSITE" id="PS50157"/>
    </source>
</evidence>
<dbReference type="PANTHER" id="PTHR14196">
    <property type="entry name" value="ODD-SKIPPED - RELATED"/>
    <property type="match status" value="1"/>
</dbReference>
<dbReference type="FunFam" id="3.30.160.60:FF:000624">
    <property type="entry name" value="zinc finger protein 697"/>
    <property type="match status" value="1"/>
</dbReference>
<protein>
    <submittedName>
        <fullName evidence="12">Putative zinc finger protein</fullName>
    </submittedName>
</protein>
<sequence>MSVKMKFECIMCSKILANATSLECHLVMHTREKAFSCTFCDKQFARKCHVQNHMLTHNDERPHSCSVCGKRFSGNLRGHMKVHTGEKPFLCIICQKAFSRKNHLKGHLLTHADQGSLECSTCGKKCGSKGGLKVHLKTHTRPPRSSRPTPVPKRVRCPICDGEFAASHVQAHINTHTGECPFSCVFCSRAFRSRGSLFHHIRGHLMERPDECEF</sequence>
<evidence type="ECO:0000256" key="10">
    <source>
        <dbReference type="PROSITE-ProRule" id="PRU00042"/>
    </source>
</evidence>
<dbReference type="InterPro" id="IPR036236">
    <property type="entry name" value="Znf_C2H2_sf"/>
</dbReference>
<keyword evidence="5" id="KW-0862">Zinc</keyword>
<dbReference type="AlphaFoldDB" id="A0A1D2M1Q9"/>
<keyword evidence="13" id="KW-1185">Reference proteome</keyword>
<feature type="domain" description="C2H2-type" evidence="11">
    <location>
        <begin position="63"/>
        <end position="88"/>
    </location>
</feature>
<dbReference type="PANTHER" id="PTHR14196:SF12">
    <property type="entry name" value="ZINC FINGER PROTEIN 208-LIKE"/>
    <property type="match status" value="1"/>
</dbReference>
<proteinExistence type="predicted"/>
<keyword evidence="6" id="KW-0805">Transcription regulation</keyword>
<dbReference type="OMA" id="ATSLECH"/>
<dbReference type="GO" id="GO:0000981">
    <property type="term" value="F:DNA-binding transcription factor activity, RNA polymerase II-specific"/>
    <property type="evidence" value="ECO:0007669"/>
    <property type="project" value="TreeGrafter"/>
</dbReference>
<keyword evidence="9" id="KW-0539">Nucleus</keyword>
<evidence type="ECO:0000256" key="2">
    <source>
        <dbReference type="ARBA" id="ARBA00022723"/>
    </source>
</evidence>
<dbReference type="GO" id="GO:0008270">
    <property type="term" value="F:zinc ion binding"/>
    <property type="evidence" value="ECO:0007669"/>
    <property type="project" value="UniProtKB-KW"/>
</dbReference>
<organism evidence="12 13">
    <name type="scientific">Orchesella cincta</name>
    <name type="common">Springtail</name>
    <name type="synonym">Podura cincta</name>
    <dbReference type="NCBI Taxonomy" id="48709"/>
    <lineage>
        <taxon>Eukaryota</taxon>
        <taxon>Metazoa</taxon>
        <taxon>Ecdysozoa</taxon>
        <taxon>Arthropoda</taxon>
        <taxon>Hexapoda</taxon>
        <taxon>Collembola</taxon>
        <taxon>Entomobryomorpha</taxon>
        <taxon>Entomobryoidea</taxon>
        <taxon>Orchesellidae</taxon>
        <taxon>Orchesellinae</taxon>
        <taxon>Orchesella</taxon>
    </lineage>
</organism>
<comment type="caution">
    <text evidence="12">The sequence shown here is derived from an EMBL/GenBank/DDBJ whole genome shotgun (WGS) entry which is preliminary data.</text>
</comment>
<evidence type="ECO:0000256" key="6">
    <source>
        <dbReference type="ARBA" id="ARBA00023015"/>
    </source>
</evidence>
<dbReference type="OrthoDB" id="8117402at2759"/>
<evidence type="ECO:0000256" key="7">
    <source>
        <dbReference type="ARBA" id="ARBA00023125"/>
    </source>
</evidence>
<gene>
    <name evidence="12" type="ORF">Ocin01_19776</name>
</gene>
<dbReference type="Pfam" id="PF00096">
    <property type="entry name" value="zf-C2H2"/>
    <property type="match status" value="4"/>
</dbReference>
<dbReference type="PROSITE" id="PS00028">
    <property type="entry name" value="ZINC_FINGER_C2H2_1"/>
    <property type="match status" value="5"/>
</dbReference>
<keyword evidence="2" id="KW-0479">Metal-binding</keyword>
<keyword evidence="8" id="KW-0804">Transcription</keyword>
<feature type="domain" description="C2H2-type" evidence="11">
    <location>
        <begin position="117"/>
        <end position="144"/>
    </location>
</feature>
<keyword evidence="7" id="KW-0238">DNA-binding</keyword>
<dbReference type="SUPFAM" id="SSF57667">
    <property type="entry name" value="beta-beta-alpha zinc fingers"/>
    <property type="match status" value="4"/>
</dbReference>
<evidence type="ECO:0000256" key="8">
    <source>
        <dbReference type="ARBA" id="ARBA00023163"/>
    </source>
</evidence>
<feature type="domain" description="C2H2-type" evidence="11">
    <location>
        <begin position="182"/>
        <end position="209"/>
    </location>
</feature>
<dbReference type="Proteomes" id="UP000094527">
    <property type="component" value="Unassembled WGS sequence"/>
</dbReference>
<evidence type="ECO:0000256" key="1">
    <source>
        <dbReference type="ARBA" id="ARBA00004123"/>
    </source>
</evidence>